<proteinExistence type="predicted"/>
<name>A0A3R7N607_PENVA</name>
<feature type="compositionally biased region" description="Polar residues" evidence="1">
    <location>
        <begin position="331"/>
        <end position="359"/>
    </location>
</feature>
<feature type="region of interest" description="Disordered" evidence="1">
    <location>
        <begin position="302"/>
        <end position="388"/>
    </location>
</feature>
<dbReference type="AlphaFoldDB" id="A0A3R7N607"/>
<feature type="compositionally biased region" description="Basic and acidic residues" evidence="1">
    <location>
        <begin position="1"/>
        <end position="23"/>
    </location>
</feature>
<dbReference type="OrthoDB" id="10564314at2759"/>
<evidence type="ECO:0000313" key="3">
    <source>
        <dbReference type="Proteomes" id="UP000283509"/>
    </source>
</evidence>
<dbReference type="Proteomes" id="UP000283509">
    <property type="component" value="Unassembled WGS sequence"/>
</dbReference>
<keyword evidence="3" id="KW-1185">Reference proteome</keyword>
<feature type="compositionally biased region" description="Polar residues" evidence="1">
    <location>
        <begin position="273"/>
        <end position="285"/>
    </location>
</feature>
<comment type="caution">
    <text evidence="2">The sequence shown here is derived from an EMBL/GenBank/DDBJ whole genome shotgun (WGS) entry which is preliminary data.</text>
</comment>
<sequence length="403" mass="44615">MKTDELKPTDKQEEVKQEGKLEEFEPEDVLETVRAENKLPEIKPKEVGLEDKTDEIKLTKLTAENILEEMKLENEVELEETKPEAKGVELRLEGVSATILDVGQQRQDTTVGAAWEETPHKEMAQEGVREGEISKGVLENIVQGEQLEKTIIDQKEEGEPVELEVTEGIFKWTKFAFTEEEVKPEEIVEHAASLPLSPHLPADEVAEGAIPVQAENPPPSSLYSPSYAFSYGIPLEVLLAGKNLTAAEIIARIPFPSDVSFMKGPEEIDKFSAQHNVTPQRSPIETTFPDFPSLVPVSETSLTVKMSPDSSPSLSPSPSPRTSPISASPHRSLTNTPSISPNTTQETKASVNWSQTELPSTPPESRMGSPLIPPKSPKITVEDEKKNRRLEKNPFLTYVQKLN</sequence>
<feature type="region of interest" description="Disordered" evidence="1">
    <location>
        <begin position="1"/>
        <end position="28"/>
    </location>
</feature>
<reference evidence="2 3" key="1">
    <citation type="submission" date="2018-04" db="EMBL/GenBank/DDBJ databases">
        <authorList>
            <person name="Zhang X."/>
            <person name="Yuan J."/>
            <person name="Li F."/>
            <person name="Xiang J."/>
        </authorList>
    </citation>
    <scope>NUCLEOTIDE SEQUENCE [LARGE SCALE GENOMIC DNA]</scope>
    <source>
        <tissue evidence="2">Muscle</tissue>
    </source>
</reference>
<evidence type="ECO:0000256" key="1">
    <source>
        <dbReference type="SAM" id="MobiDB-lite"/>
    </source>
</evidence>
<organism evidence="2 3">
    <name type="scientific">Penaeus vannamei</name>
    <name type="common">Whiteleg shrimp</name>
    <name type="synonym">Litopenaeus vannamei</name>
    <dbReference type="NCBI Taxonomy" id="6689"/>
    <lineage>
        <taxon>Eukaryota</taxon>
        <taxon>Metazoa</taxon>
        <taxon>Ecdysozoa</taxon>
        <taxon>Arthropoda</taxon>
        <taxon>Crustacea</taxon>
        <taxon>Multicrustacea</taxon>
        <taxon>Malacostraca</taxon>
        <taxon>Eumalacostraca</taxon>
        <taxon>Eucarida</taxon>
        <taxon>Decapoda</taxon>
        <taxon>Dendrobranchiata</taxon>
        <taxon>Penaeoidea</taxon>
        <taxon>Penaeidae</taxon>
        <taxon>Penaeus</taxon>
    </lineage>
</organism>
<protein>
    <submittedName>
        <fullName evidence="2">Uncharacterized protein</fullName>
    </submittedName>
</protein>
<reference evidence="2 3" key="2">
    <citation type="submission" date="2019-01" db="EMBL/GenBank/DDBJ databases">
        <title>The decoding of complex shrimp genome reveals the adaptation for benthos swimmer, frequently molting mechanism and breeding impact on genome.</title>
        <authorList>
            <person name="Sun Y."/>
            <person name="Gao Y."/>
            <person name="Yu Y."/>
        </authorList>
    </citation>
    <scope>NUCLEOTIDE SEQUENCE [LARGE SCALE GENOMIC DNA]</scope>
    <source>
        <tissue evidence="2">Muscle</tissue>
    </source>
</reference>
<dbReference type="EMBL" id="QCYY01001417">
    <property type="protein sequence ID" value="ROT78188.1"/>
    <property type="molecule type" value="Genomic_DNA"/>
</dbReference>
<gene>
    <name evidence="2" type="ORF">C7M84_003081</name>
</gene>
<accession>A0A3R7N607</accession>
<evidence type="ECO:0000313" key="2">
    <source>
        <dbReference type="EMBL" id="ROT78188.1"/>
    </source>
</evidence>
<feature type="region of interest" description="Disordered" evidence="1">
    <location>
        <begin position="273"/>
        <end position="292"/>
    </location>
</feature>